<feature type="transmembrane region" description="Helical" evidence="1">
    <location>
        <begin position="205"/>
        <end position="224"/>
    </location>
</feature>
<comment type="caution">
    <text evidence="2">The sequence shown here is derived from an EMBL/GenBank/DDBJ whole genome shotgun (WGS) entry which is preliminary data.</text>
</comment>
<keyword evidence="3" id="KW-1185">Reference proteome</keyword>
<keyword evidence="1" id="KW-0472">Membrane</keyword>
<reference evidence="2 3" key="1">
    <citation type="journal article" date="2016" name="Genome Biol. Evol.">
        <title>Divergent and convergent evolution of fungal pathogenicity.</title>
        <authorList>
            <person name="Shang Y."/>
            <person name="Xiao G."/>
            <person name="Zheng P."/>
            <person name="Cen K."/>
            <person name="Zhan S."/>
            <person name="Wang C."/>
        </authorList>
    </citation>
    <scope>NUCLEOTIDE SEQUENCE [LARGE SCALE GENOMIC DNA]</scope>
    <source>
        <strain evidence="2 3">RCEF 1005</strain>
    </source>
</reference>
<dbReference type="GO" id="GO:0008961">
    <property type="term" value="F:phosphatidylglycerol-prolipoprotein diacylglyceryl transferase activity"/>
    <property type="evidence" value="ECO:0007669"/>
    <property type="project" value="InterPro"/>
</dbReference>
<dbReference type="InterPro" id="IPR001640">
    <property type="entry name" value="Lgt"/>
</dbReference>
<keyword evidence="1" id="KW-1133">Transmembrane helix</keyword>
<dbReference type="GO" id="GO:0005886">
    <property type="term" value="C:plasma membrane"/>
    <property type="evidence" value="ECO:0007669"/>
    <property type="project" value="InterPro"/>
</dbReference>
<dbReference type="Pfam" id="PF01790">
    <property type="entry name" value="LGT"/>
    <property type="match status" value="1"/>
</dbReference>
<sequence length="516" mass="55384">MDSKICIGTRYVLWTAEMPFLGDTHFYLVHHILSLSSVGLAVFKSADLRIVYLIGAGLITELLSSSRAFIRGSGLHHSHPKLFARITITNAAAILLLRALPSIYLLRELFRPALATDLGLALFSTLAFYTCFVTYIAYKLFAGQGYVSFQSTSPAHFVFKIGEETSQVSVYSLLLGAAMASAQLLSASLYEWANIETLPQRELSSLAGIGLGTVISGLFGAKYMNRSLSVSTSPSMEQQKATSPLPASPGISRRFFPGFKGISIQGAILFSATWLNLCPILGFKVNSRLLFCTAGLSLPAGEAIGRVGCYFAGCCGSTRREKYPGIQLLSATLNMIVFGSKMLYLSNHGNSRIGEAGLAAVLGNGVVRFVLNPLRTDSARNPFSPASAFALVQILLSSSLLALEKAEGGMDPYTSFLATFGEAASNIFVCRAAAFAWKIAVAQLQKRQLSRFARIDNFVYVFSVAIVLLSMNSNTGDEVARTGKSFVQKEPLFVMSSPALLGSVAAAAGFPIILLN</sequence>
<feature type="transmembrane region" description="Helical" evidence="1">
    <location>
        <begin position="118"/>
        <end position="138"/>
    </location>
</feature>
<feature type="transmembrane region" description="Helical" evidence="1">
    <location>
        <begin position="24"/>
        <end position="43"/>
    </location>
</feature>
<feature type="transmembrane region" description="Helical" evidence="1">
    <location>
        <begin position="453"/>
        <end position="472"/>
    </location>
</feature>
<name>A0A168EY91_CORDF</name>
<keyword evidence="2" id="KW-0808">Transferase</keyword>
<protein>
    <submittedName>
        <fullName evidence="2">Prolipoprotein diacylglyceryl transferase</fullName>
    </submittedName>
</protein>
<feature type="transmembrane region" description="Helical" evidence="1">
    <location>
        <begin position="82"/>
        <end position="106"/>
    </location>
</feature>
<gene>
    <name evidence="2" type="ORF">LEL_07978</name>
</gene>
<dbReference type="OrthoDB" id="3011762at2759"/>
<accession>A0A168EY91</accession>
<evidence type="ECO:0000313" key="3">
    <source>
        <dbReference type="Proteomes" id="UP000076881"/>
    </source>
</evidence>
<dbReference type="AlphaFoldDB" id="A0A168EY91"/>
<feature type="transmembrane region" description="Helical" evidence="1">
    <location>
        <begin position="492"/>
        <end position="515"/>
    </location>
</feature>
<feature type="transmembrane region" description="Helical" evidence="1">
    <location>
        <begin position="50"/>
        <end position="70"/>
    </location>
</feature>
<feature type="transmembrane region" description="Helical" evidence="1">
    <location>
        <begin position="262"/>
        <end position="283"/>
    </location>
</feature>
<evidence type="ECO:0000256" key="1">
    <source>
        <dbReference type="SAM" id="Phobius"/>
    </source>
</evidence>
<dbReference type="GO" id="GO:0042158">
    <property type="term" value="P:lipoprotein biosynthetic process"/>
    <property type="evidence" value="ECO:0007669"/>
    <property type="project" value="InterPro"/>
</dbReference>
<proteinExistence type="predicted"/>
<keyword evidence="1" id="KW-0812">Transmembrane</keyword>
<keyword evidence="2" id="KW-0449">Lipoprotein</keyword>
<dbReference type="EMBL" id="AZHF01000006">
    <property type="protein sequence ID" value="OAA74397.1"/>
    <property type="molecule type" value="Genomic_DNA"/>
</dbReference>
<feature type="transmembrane region" description="Helical" evidence="1">
    <location>
        <begin position="170"/>
        <end position="193"/>
    </location>
</feature>
<evidence type="ECO:0000313" key="2">
    <source>
        <dbReference type="EMBL" id="OAA74397.1"/>
    </source>
</evidence>
<dbReference type="STRING" id="1081108.A0A168EY91"/>
<organism evidence="2 3">
    <name type="scientific">Akanthomyces lecanii RCEF 1005</name>
    <dbReference type="NCBI Taxonomy" id="1081108"/>
    <lineage>
        <taxon>Eukaryota</taxon>
        <taxon>Fungi</taxon>
        <taxon>Dikarya</taxon>
        <taxon>Ascomycota</taxon>
        <taxon>Pezizomycotina</taxon>
        <taxon>Sordariomycetes</taxon>
        <taxon>Hypocreomycetidae</taxon>
        <taxon>Hypocreales</taxon>
        <taxon>Cordycipitaceae</taxon>
        <taxon>Akanthomyces</taxon>
        <taxon>Cordyceps confragosa</taxon>
    </lineage>
</organism>
<dbReference type="Proteomes" id="UP000076881">
    <property type="component" value="Unassembled WGS sequence"/>
</dbReference>